<organism evidence="3 5">
    <name type="scientific">Methanoculleus marisnigri</name>
    <dbReference type="NCBI Taxonomy" id="2198"/>
    <lineage>
        <taxon>Archaea</taxon>
        <taxon>Methanobacteriati</taxon>
        <taxon>Methanobacteriota</taxon>
        <taxon>Stenosarchaea group</taxon>
        <taxon>Methanomicrobia</taxon>
        <taxon>Methanomicrobiales</taxon>
        <taxon>Methanomicrobiaceae</taxon>
        <taxon>Methanoculleus</taxon>
    </lineage>
</organism>
<proteinExistence type="predicted"/>
<dbReference type="Proteomes" id="UP000054323">
    <property type="component" value="Unassembled WGS sequence"/>
</dbReference>
<dbReference type="PATRIC" id="fig|2198.3.peg.666"/>
<dbReference type="EMBL" id="LGGD01000028">
    <property type="protein sequence ID" value="KUK63357.1"/>
    <property type="molecule type" value="Genomic_DNA"/>
</dbReference>
<feature type="region of interest" description="Disordered" evidence="1">
    <location>
        <begin position="1"/>
        <end position="40"/>
    </location>
</feature>
<evidence type="ECO:0000313" key="2">
    <source>
        <dbReference type="EMBL" id="KUK63357.1"/>
    </source>
</evidence>
<dbReference type="EMBL" id="LGHE01000074">
    <property type="protein sequence ID" value="KUL02057.1"/>
    <property type="molecule type" value="Genomic_DNA"/>
</dbReference>
<feature type="compositionally biased region" description="Basic and acidic residues" evidence="1">
    <location>
        <begin position="10"/>
        <end position="38"/>
    </location>
</feature>
<sequence>MSLPENAGLLERETGIRPPETSDRDGDPAAVRQRDRGKPAQWGCTSCRYYDPECTYCTYISTPVSILFVCPQALDNRR</sequence>
<reference evidence="4 5" key="2">
    <citation type="journal article" date="2015" name="MBio">
        <title>Genome-Resolved Metagenomic Analysis Reveals Roles for Candidate Phyla and Other Microbial Community Members in Biogeochemical Transformations in Oil Reservoirs.</title>
        <authorList>
            <person name="Hu P."/>
            <person name="Tom L."/>
            <person name="Singh A."/>
            <person name="Thomas B.C."/>
            <person name="Baker B.J."/>
            <person name="Piceno Y.M."/>
            <person name="Andersen G.L."/>
            <person name="Banfield J.F."/>
        </authorList>
    </citation>
    <scope>NUCLEOTIDE SEQUENCE [LARGE SCALE GENOMIC DNA]</scope>
</reference>
<evidence type="ECO:0000313" key="3">
    <source>
        <dbReference type="EMBL" id="KUL02057.1"/>
    </source>
</evidence>
<evidence type="ECO:0000256" key="1">
    <source>
        <dbReference type="SAM" id="MobiDB-lite"/>
    </source>
</evidence>
<protein>
    <submittedName>
        <fullName evidence="3">Uncharacterized protein</fullName>
    </submittedName>
</protein>
<dbReference type="Proteomes" id="UP000054598">
    <property type="component" value="Unassembled WGS sequence"/>
</dbReference>
<reference evidence="3" key="1">
    <citation type="journal article" date="2015" name="MBio">
        <title>Genome-resolved metagenomic analysis reveals roles for candidate phyla and other microbial community members in biogeochemical transformations in oil reservoirs.</title>
        <authorList>
            <person name="Hu P."/>
            <person name="Tom L."/>
            <person name="Singh A."/>
            <person name="Thomas B.C."/>
            <person name="Baker B.J."/>
            <person name="Piceno Y.M."/>
            <person name="Andersen G.L."/>
            <person name="Banfield J.F."/>
        </authorList>
    </citation>
    <scope>NUCLEOTIDE SEQUENCE [LARGE SCALE GENOMIC DNA]</scope>
    <source>
        <strain evidence="2">62_101</strain>
        <strain evidence="3">63_41</strain>
    </source>
</reference>
<dbReference type="AlphaFoldDB" id="A0A117MG08"/>
<evidence type="ECO:0000313" key="4">
    <source>
        <dbReference type="Proteomes" id="UP000054323"/>
    </source>
</evidence>
<gene>
    <name evidence="2" type="ORF">XD82_0368</name>
    <name evidence="3" type="ORF">XE10_0821</name>
</gene>
<name>A0A117MG08_9EURY</name>
<accession>A0A117MG08</accession>
<evidence type="ECO:0000313" key="5">
    <source>
        <dbReference type="Proteomes" id="UP000054598"/>
    </source>
</evidence>
<comment type="caution">
    <text evidence="3">The sequence shown here is derived from an EMBL/GenBank/DDBJ whole genome shotgun (WGS) entry which is preliminary data.</text>
</comment>